<accession>A0A329SY96</accession>
<reference evidence="1" key="2">
    <citation type="submission" date="2018-10" db="EMBL/GenBank/DDBJ databases">
        <title>Effector identification in a new, highly contiguous assembly of the strawberry crown rot pathogen Phytophthora cactorum.</title>
        <authorList>
            <person name="Armitage A.D."/>
            <person name="Nellist C.F."/>
            <person name="Bates H."/>
            <person name="Vickerstaff R.J."/>
            <person name="Harrison R.J."/>
        </authorList>
    </citation>
    <scope>NUCLEOTIDE SEQUENCE</scope>
    <source>
        <strain evidence="1">4032</strain>
    </source>
</reference>
<dbReference type="Proteomes" id="UP000251314">
    <property type="component" value="Unassembled WGS sequence"/>
</dbReference>
<evidence type="ECO:0000313" key="1">
    <source>
        <dbReference type="EMBL" id="KAG2943413.1"/>
    </source>
</evidence>
<protein>
    <submittedName>
        <fullName evidence="2">Uncharacterized protein</fullName>
    </submittedName>
</protein>
<dbReference type="EMBL" id="RCMI01000009">
    <property type="protein sequence ID" value="KAG2943413.1"/>
    <property type="molecule type" value="Genomic_DNA"/>
</dbReference>
<dbReference type="EMBL" id="MJFZ01000040">
    <property type="protein sequence ID" value="RAW40888.1"/>
    <property type="molecule type" value="Genomic_DNA"/>
</dbReference>
<dbReference type="OrthoDB" id="116465at2759"/>
<gene>
    <name evidence="2" type="ORF">PC110_g2932</name>
    <name evidence="1" type="ORF">PC115_g812</name>
</gene>
<dbReference type="AlphaFoldDB" id="A0A329SY96"/>
<proteinExistence type="predicted"/>
<organism evidence="2 3">
    <name type="scientific">Phytophthora cactorum</name>
    <dbReference type="NCBI Taxonomy" id="29920"/>
    <lineage>
        <taxon>Eukaryota</taxon>
        <taxon>Sar</taxon>
        <taxon>Stramenopiles</taxon>
        <taxon>Oomycota</taxon>
        <taxon>Peronosporomycetes</taxon>
        <taxon>Peronosporales</taxon>
        <taxon>Peronosporaceae</taxon>
        <taxon>Phytophthora</taxon>
    </lineage>
</organism>
<reference evidence="2 3" key="1">
    <citation type="submission" date="2018-01" db="EMBL/GenBank/DDBJ databases">
        <title>Draft genome of the strawberry crown rot pathogen Phytophthora cactorum.</title>
        <authorList>
            <person name="Armitage A.D."/>
            <person name="Lysoe E."/>
            <person name="Nellist C.F."/>
            <person name="Harrison R.J."/>
            <person name="Brurberg M.B."/>
        </authorList>
    </citation>
    <scope>NUCLEOTIDE SEQUENCE [LARGE SCALE GENOMIC DNA]</scope>
    <source>
        <strain evidence="2 3">10300</strain>
    </source>
</reference>
<dbReference type="Proteomes" id="UP000774804">
    <property type="component" value="Unassembled WGS sequence"/>
</dbReference>
<keyword evidence="3" id="KW-1185">Reference proteome</keyword>
<dbReference type="VEuPathDB" id="FungiDB:PC110_g2932"/>
<name>A0A329SY96_9STRA</name>
<evidence type="ECO:0000313" key="2">
    <source>
        <dbReference type="EMBL" id="RAW40888.1"/>
    </source>
</evidence>
<sequence>MDFIFGISQKLETLDEYIKLFNAQNPQHKTDMFKDKFAILVSKATAYNAATATLGGYIPA</sequence>
<evidence type="ECO:0000313" key="3">
    <source>
        <dbReference type="Proteomes" id="UP000251314"/>
    </source>
</evidence>
<comment type="caution">
    <text evidence="2">The sequence shown here is derived from an EMBL/GenBank/DDBJ whole genome shotgun (WGS) entry which is preliminary data.</text>
</comment>